<comment type="domain">
    <text evidence="10">The DHHC domain is required for palmitoyltransferase activity.</text>
</comment>
<evidence type="ECO:0000313" key="14">
    <source>
        <dbReference type="Proteomes" id="UP000310689"/>
    </source>
</evidence>
<evidence type="ECO:0000256" key="2">
    <source>
        <dbReference type="ARBA" id="ARBA00022679"/>
    </source>
</evidence>
<feature type="compositionally biased region" description="Low complexity" evidence="11">
    <location>
        <begin position="392"/>
        <end position="408"/>
    </location>
</feature>
<keyword evidence="8 10" id="KW-0012">Acyltransferase</keyword>
<keyword evidence="4 10" id="KW-1133">Transmembrane helix</keyword>
<dbReference type="GO" id="GO:0016020">
    <property type="term" value="C:membrane"/>
    <property type="evidence" value="ECO:0007669"/>
    <property type="project" value="UniProtKB-SubCell"/>
</dbReference>
<comment type="similarity">
    <text evidence="10">Belongs to the DHHC palmitoyltransferase family.</text>
</comment>
<dbReference type="InterPro" id="IPR001594">
    <property type="entry name" value="Palmitoyltrfase_DHHC"/>
</dbReference>
<feature type="compositionally biased region" description="Basic residues" evidence="11">
    <location>
        <begin position="463"/>
        <end position="473"/>
    </location>
</feature>
<feature type="region of interest" description="Disordered" evidence="11">
    <location>
        <begin position="326"/>
        <end position="348"/>
    </location>
</feature>
<evidence type="ECO:0000256" key="3">
    <source>
        <dbReference type="ARBA" id="ARBA00022692"/>
    </source>
</evidence>
<comment type="subcellular location">
    <subcellularLocation>
        <location evidence="1">Membrane</location>
        <topology evidence="1">Multi-pass membrane protein</topology>
    </subcellularLocation>
</comment>
<evidence type="ECO:0000313" key="13">
    <source>
        <dbReference type="EMBL" id="TIB39950.1"/>
    </source>
</evidence>
<dbReference type="PANTHER" id="PTHR12246">
    <property type="entry name" value="PALMITOYLTRANSFERASE ZDHHC16"/>
    <property type="match status" value="1"/>
</dbReference>
<dbReference type="Pfam" id="PF01529">
    <property type="entry name" value="DHHC"/>
    <property type="match status" value="1"/>
</dbReference>
<evidence type="ECO:0000256" key="10">
    <source>
        <dbReference type="RuleBase" id="RU079119"/>
    </source>
</evidence>
<feature type="domain" description="Palmitoyltransferase DHHC" evidence="12">
    <location>
        <begin position="91"/>
        <end position="148"/>
    </location>
</feature>
<comment type="catalytic activity">
    <reaction evidence="9 10">
        <text>L-cysteinyl-[protein] + hexadecanoyl-CoA = S-hexadecanoyl-L-cysteinyl-[protein] + CoA</text>
        <dbReference type="Rhea" id="RHEA:36683"/>
        <dbReference type="Rhea" id="RHEA-COMP:10131"/>
        <dbReference type="Rhea" id="RHEA-COMP:11032"/>
        <dbReference type="ChEBI" id="CHEBI:29950"/>
        <dbReference type="ChEBI" id="CHEBI:57287"/>
        <dbReference type="ChEBI" id="CHEBI:57379"/>
        <dbReference type="ChEBI" id="CHEBI:74151"/>
        <dbReference type="EC" id="2.3.1.225"/>
    </reaction>
</comment>
<feature type="region of interest" description="Disordered" evidence="11">
    <location>
        <begin position="367"/>
        <end position="486"/>
    </location>
</feature>
<keyword evidence="3 10" id="KW-0812">Transmembrane</keyword>
<evidence type="ECO:0000256" key="7">
    <source>
        <dbReference type="ARBA" id="ARBA00023288"/>
    </source>
</evidence>
<organism evidence="13 14">
    <name type="scientific">Wallemia ichthyophaga</name>
    <dbReference type="NCBI Taxonomy" id="245174"/>
    <lineage>
        <taxon>Eukaryota</taxon>
        <taxon>Fungi</taxon>
        <taxon>Dikarya</taxon>
        <taxon>Basidiomycota</taxon>
        <taxon>Wallemiomycotina</taxon>
        <taxon>Wallemiomycetes</taxon>
        <taxon>Wallemiales</taxon>
        <taxon>Wallemiaceae</taxon>
        <taxon>Wallemia</taxon>
    </lineage>
</organism>
<dbReference type="GO" id="GO:0019706">
    <property type="term" value="F:protein-cysteine S-palmitoyltransferase activity"/>
    <property type="evidence" value="ECO:0007669"/>
    <property type="project" value="UniProtKB-EC"/>
</dbReference>
<evidence type="ECO:0000256" key="9">
    <source>
        <dbReference type="ARBA" id="ARBA00048048"/>
    </source>
</evidence>
<keyword evidence="6" id="KW-0564">Palmitate</keyword>
<reference evidence="13 14" key="1">
    <citation type="submission" date="2019-03" db="EMBL/GenBank/DDBJ databases">
        <title>Sequencing 23 genomes of Wallemia ichthyophaga.</title>
        <authorList>
            <person name="Gostincar C."/>
        </authorList>
    </citation>
    <scope>NUCLEOTIDE SEQUENCE [LARGE SCALE GENOMIC DNA]</scope>
    <source>
        <strain evidence="13 14">EXF-6200</strain>
    </source>
</reference>
<keyword evidence="2 10" id="KW-0808">Transferase</keyword>
<evidence type="ECO:0000256" key="1">
    <source>
        <dbReference type="ARBA" id="ARBA00004141"/>
    </source>
</evidence>
<feature type="compositionally biased region" description="Polar residues" evidence="11">
    <location>
        <begin position="443"/>
        <end position="458"/>
    </location>
</feature>
<evidence type="ECO:0000256" key="4">
    <source>
        <dbReference type="ARBA" id="ARBA00022989"/>
    </source>
</evidence>
<accession>A0A4T0JAH3</accession>
<dbReference type="EC" id="2.3.1.225" evidence="10"/>
<sequence>MPTRHVRKGYRICMLEILPTLPNLKRCVYGGAFHLLYAALLWHYYATVLKRAGHSSDTPTPTCAVYNSRYTPCLADGQARRCHRDACGGRVKAPRTRHCSVCRRDRAQFDHHCVWFDACIARDTLPSFLITCALMPVVSVVGAAPILPSLLTNFRQVRELSRHDAWVRSVFWDTPAAYFPGPVGARAIRYALGYWRFSTAAHTAHTVRDIRLDVALTALAATVVSGVAAALFCTVMRGVLVSHSSVDIERRRSFERLSQQAHKNSSDPHLQNTLKYLEPVEYLRVGQQVLKVDDRIWHLGWYRNLERLFFIRQLASIKTRSTNKCYWNKSGRKKNDKSPASTVAGIVDREDGGREIPIKIRPGFRPVEDVERYRPPQSRLRAASGSATPTPKKNSSDSGDGDKSLSAGVETERRSHAAQKSPTTTHSDDDELTSKLSSLRIGSKTSKYASAEPIQTQESSGRGRGRGRARGRSKGNGGNIKRTDNT</sequence>
<dbReference type="InterPro" id="IPR039859">
    <property type="entry name" value="PFA4/ZDH16/20/ERF2-like"/>
</dbReference>
<proteinExistence type="inferred from homology"/>
<evidence type="ECO:0000259" key="12">
    <source>
        <dbReference type="Pfam" id="PF01529"/>
    </source>
</evidence>
<feature type="transmembrane region" description="Helical" evidence="10">
    <location>
        <begin position="214"/>
        <end position="240"/>
    </location>
</feature>
<evidence type="ECO:0000256" key="5">
    <source>
        <dbReference type="ARBA" id="ARBA00023136"/>
    </source>
</evidence>
<dbReference type="AlphaFoldDB" id="A0A4T0JAH3"/>
<evidence type="ECO:0000256" key="8">
    <source>
        <dbReference type="ARBA" id="ARBA00023315"/>
    </source>
</evidence>
<protein>
    <recommendedName>
        <fullName evidence="10">Palmitoyltransferase</fullName>
        <ecNumber evidence="10">2.3.1.225</ecNumber>
    </recommendedName>
</protein>
<dbReference type="EMBL" id="SPOI01000023">
    <property type="protein sequence ID" value="TIB39950.1"/>
    <property type="molecule type" value="Genomic_DNA"/>
</dbReference>
<keyword evidence="7" id="KW-0449">Lipoprotein</keyword>
<feature type="transmembrane region" description="Helical" evidence="10">
    <location>
        <begin position="128"/>
        <end position="151"/>
    </location>
</feature>
<dbReference type="Proteomes" id="UP000310689">
    <property type="component" value="Unassembled WGS sequence"/>
</dbReference>
<keyword evidence="5 10" id="KW-0472">Membrane</keyword>
<evidence type="ECO:0000256" key="6">
    <source>
        <dbReference type="ARBA" id="ARBA00023139"/>
    </source>
</evidence>
<comment type="caution">
    <text evidence="13">The sequence shown here is derived from an EMBL/GenBank/DDBJ whole genome shotgun (WGS) entry which is preliminary data.</text>
</comment>
<evidence type="ECO:0000256" key="11">
    <source>
        <dbReference type="SAM" id="MobiDB-lite"/>
    </source>
</evidence>
<gene>
    <name evidence="13" type="ORF">E3P86_00882</name>
</gene>
<dbReference type="PROSITE" id="PS50216">
    <property type="entry name" value="DHHC"/>
    <property type="match status" value="1"/>
</dbReference>
<name>A0A4T0JAH3_WALIC</name>